<feature type="compositionally biased region" description="Polar residues" evidence="1">
    <location>
        <begin position="1"/>
        <end position="11"/>
    </location>
</feature>
<gene>
    <name evidence="2" type="ORF">Aau02nite_71060</name>
</gene>
<name>A0A919SSY2_9ACTN</name>
<sequence>MITLTINTLDPSVSDDGDMAKKPRTDRPRRRSFSPAEKLRLLAGYETATETGTGNAFLRENGLYSSLISEWRRTRDAGLLTGKPAGSVVGRPTGDQAEIARLRRQLDLAERRLVRTEAALSIMGKAQALLEDISESGDRPPTSRR</sequence>
<reference evidence="2" key="1">
    <citation type="submission" date="2021-03" db="EMBL/GenBank/DDBJ databases">
        <title>Whole genome shotgun sequence of Actinoplanes auranticolor NBRC 12245.</title>
        <authorList>
            <person name="Komaki H."/>
            <person name="Tamura T."/>
        </authorList>
    </citation>
    <scope>NUCLEOTIDE SEQUENCE</scope>
    <source>
        <strain evidence="2">NBRC 12245</strain>
    </source>
</reference>
<organism evidence="2 3">
    <name type="scientific">Actinoplanes auranticolor</name>
    <dbReference type="NCBI Taxonomy" id="47988"/>
    <lineage>
        <taxon>Bacteria</taxon>
        <taxon>Bacillati</taxon>
        <taxon>Actinomycetota</taxon>
        <taxon>Actinomycetes</taxon>
        <taxon>Micromonosporales</taxon>
        <taxon>Micromonosporaceae</taxon>
        <taxon>Actinoplanes</taxon>
    </lineage>
</organism>
<accession>A0A919SSY2</accession>
<dbReference type="Proteomes" id="UP000681340">
    <property type="component" value="Unassembled WGS sequence"/>
</dbReference>
<proteinExistence type="predicted"/>
<evidence type="ECO:0000313" key="2">
    <source>
        <dbReference type="EMBL" id="GIM76478.1"/>
    </source>
</evidence>
<comment type="caution">
    <text evidence="2">The sequence shown here is derived from an EMBL/GenBank/DDBJ whole genome shotgun (WGS) entry which is preliminary data.</text>
</comment>
<feature type="region of interest" description="Disordered" evidence="1">
    <location>
        <begin position="1"/>
        <end position="36"/>
    </location>
</feature>
<evidence type="ECO:0000313" key="3">
    <source>
        <dbReference type="Proteomes" id="UP000681340"/>
    </source>
</evidence>
<dbReference type="AlphaFoldDB" id="A0A919SSY2"/>
<protein>
    <submittedName>
        <fullName evidence="2">Transposase</fullName>
    </submittedName>
</protein>
<dbReference type="EMBL" id="BOQL01000062">
    <property type="protein sequence ID" value="GIM76478.1"/>
    <property type="molecule type" value="Genomic_DNA"/>
</dbReference>
<evidence type="ECO:0000256" key="1">
    <source>
        <dbReference type="SAM" id="MobiDB-lite"/>
    </source>
</evidence>
<keyword evidence="3" id="KW-1185">Reference proteome</keyword>